<dbReference type="InterPro" id="IPR015262">
    <property type="entry name" value="tRNA_Ile_lys_synt_subst-bd"/>
</dbReference>
<keyword evidence="4 7" id="KW-0547">Nucleotide-binding</keyword>
<dbReference type="CDD" id="cd01992">
    <property type="entry name" value="TilS_N"/>
    <property type="match status" value="1"/>
</dbReference>
<dbReference type="InterPro" id="IPR012795">
    <property type="entry name" value="tRNA_Ile_lys_synt_N"/>
</dbReference>
<dbReference type="PANTHER" id="PTHR43033:SF1">
    <property type="entry name" value="TRNA(ILE)-LYSIDINE SYNTHASE-RELATED"/>
    <property type="match status" value="1"/>
</dbReference>
<evidence type="ECO:0000256" key="7">
    <source>
        <dbReference type="HAMAP-Rule" id="MF_01161"/>
    </source>
</evidence>
<keyword evidence="3 7" id="KW-0819">tRNA processing</keyword>
<dbReference type="Proteomes" id="UP001206895">
    <property type="component" value="Unassembled WGS sequence"/>
</dbReference>
<dbReference type="InterPro" id="IPR014729">
    <property type="entry name" value="Rossmann-like_a/b/a_fold"/>
</dbReference>
<feature type="domain" description="tRNA(Ile)-lysidine/2-thiocytidine synthase N-terminal" evidence="8">
    <location>
        <begin position="31"/>
        <end position="197"/>
    </location>
</feature>
<dbReference type="HAMAP" id="MF_01161">
    <property type="entry name" value="tRNA_Ile_lys_synt"/>
    <property type="match status" value="1"/>
</dbReference>
<dbReference type="NCBIfam" id="TIGR02432">
    <property type="entry name" value="lysidine_TilS_N"/>
    <property type="match status" value="1"/>
</dbReference>
<evidence type="ECO:0000256" key="3">
    <source>
        <dbReference type="ARBA" id="ARBA00022694"/>
    </source>
</evidence>
<evidence type="ECO:0000259" key="9">
    <source>
        <dbReference type="Pfam" id="PF09179"/>
    </source>
</evidence>
<evidence type="ECO:0000313" key="11">
    <source>
        <dbReference type="Proteomes" id="UP001206895"/>
    </source>
</evidence>
<keyword evidence="1 7" id="KW-0963">Cytoplasm</keyword>
<name>A0ABT1HFX7_9NOCA</name>
<evidence type="ECO:0000256" key="1">
    <source>
        <dbReference type="ARBA" id="ARBA00022490"/>
    </source>
</evidence>
<comment type="domain">
    <text evidence="7">The N-terminal region contains the highly conserved SGGXDS motif, predicted to be a P-loop motif involved in ATP binding.</text>
</comment>
<dbReference type="PANTHER" id="PTHR43033">
    <property type="entry name" value="TRNA(ILE)-LYSIDINE SYNTHASE-RELATED"/>
    <property type="match status" value="1"/>
</dbReference>
<keyword evidence="2 7" id="KW-0436">Ligase</keyword>
<feature type="domain" description="tRNA(Ile)-lysidine synthase substrate-binding" evidence="9">
    <location>
        <begin position="246"/>
        <end position="308"/>
    </location>
</feature>
<dbReference type="SUPFAM" id="SSF82829">
    <property type="entry name" value="MesJ substrate recognition domain-like"/>
    <property type="match status" value="1"/>
</dbReference>
<dbReference type="Pfam" id="PF09179">
    <property type="entry name" value="TilS"/>
    <property type="match status" value="1"/>
</dbReference>
<reference evidence="10 11" key="1">
    <citation type="submission" date="2022-06" db="EMBL/GenBank/DDBJ databases">
        <title>Genomic Encyclopedia of Archaeal and Bacterial Type Strains, Phase II (KMG-II): from individual species to whole genera.</title>
        <authorList>
            <person name="Goeker M."/>
        </authorList>
    </citation>
    <scope>NUCLEOTIDE SEQUENCE [LARGE SCALE GENOMIC DNA]</scope>
    <source>
        <strain evidence="10 11">DSM 44693</strain>
    </source>
</reference>
<dbReference type="RefSeq" id="WP_253661604.1">
    <property type="nucleotide sequence ID" value="NZ_BAAAJQ010000001.1"/>
</dbReference>
<evidence type="ECO:0000256" key="6">
    <source>
        <dbReference type="ARBA" id="ARBA00048539"/>
    </source>
</evidence>
<dbReference type="InterPro" id="IPR011063">
    <property type="entry name" value="TilS/TtcA_N"/>
</dbReference>
<comment type="similarity">
    <text evidence="7">Belongs to the tRNA(Ile)-lysidine synthase family.</text>
</comment>
<evidence type="ECO:0000256" key="4">
    <source>
        <dbReference type="ARBA" id="ARBA00022741"/>
    </source>
</evidence>
<comment type="catalytic activity">
    <reaction evidence="6 7">
        <text>cytidine(34) in tRNA(Ile2) + L-lysine + ATP = lysidine(34) in tRNA(Ile2) + AMP + diphosphate + H(+)</text>
        <dbReference type="Rhea" id="RHEA:43744"/>
        <dbReference type="Rhea" id="RHEA-COMP:10625"/>
        <dbReference type="Rhea" id="RHEA-COMP:10670"/>
        <dbReference type="ChEBI" id="CHEBI:15378"/>
        <dbReference type="ChEBI" id="CHEBI:30616"/>
        <dbReference type="ChEBI" id="CHEBI:32551"/>
        <dbReference type="ChEBI" id="CHEBI:33019"/>
        <dbReference type="ChEBI" id="CHEBI:82748"/>
        <dbReference type="ChEBI" id="CHEBI:83665"/>
        <dbReference type="ChEBI" id="CHEBI:456215"/>
        <dbReference type="EC" id="6.3.4.19"/>
    </reaction>
</comment>
<feature type="binding site" evidence="7">
    <location>
        <begin position="36"/>
        <end position="41"/>
    </location>
    <ligand>
        <name>ATP</name>
        <dbReference type="ChEBI" id="CHEBI:30616"/>
    </ligand>
</feature>
<gene>
    <name evidence="7" type="primary">tilS</name>
    <name evidence="10" type="ORF">LX13_002455</name>
</gene>
<dbReference type="EMBL" id="JAMTCJ010000002">
    <property type="protein sequence ID" value="MCP2176636.1"/>
    <property type="molecule type" value="Genomic_DNA"/>
</dbReference>
<dbReference type="EC" id="6.3.4.19" evidence="7"/>
<dbReference type="Gene3D" id="3.40.50.620">
    <property type="entry name" value="HUPs"/>
    <property type="match status" value="1"/>
</dbReference>
<evidence type="ECO:0000256" key="5">
    <source>
        <dbReference type="ARBA" id="ARBA00022840"/>
    </source>
</evidence>
<comment type="function">
    <text evidence="7">Ligates lysine onto the cytidine present at position 34 of the AUA codon-specific tRNA(Ile) that contains the anticodon CAU, in an ATP-dependent manner. Cytidine is converted to lysidine, thus changing the amino acid specificity of the tRNA from methionine to isoleucine.</text>
</comment>
<dbReference type="InterPro" id="IPR012094">
    <property type="entry name" value="tRNA_Ile_lys_synt"/>
</dbReference>
<evidence type="ECO:0000313" key="10">
    <source>
        <dbReference type="EMBL" id="MCP2176636.1"/>
    </source>
</evidence>
<protein>
    <recommendedName>
        <fullName evidence="7">tRNA(Ile)-lysidine synthase</fullName>
        <ecNumber evidence="7">6.3.4.19</ecNumber>
    </recommendedName>
    <alternativeName>
        <fullName evidence="7">tRNA(Ile)-2-lysyl-cytidine synthase</fullName>
    </alternativeName>
    <alternativeName>
        <fullName evidence="7">tRNA(Ile)-lysidine synthetase</fullName>
    </alternativeName>
</protein>
<comment type="caution">
    <text evidence="10">The sequence shown here is derived from an EMBL/GenBank/DDBJ whole genome shotgun (WGS) entry which is preliminary data.</text>
</comment>
<dbReference type="Pfam" id="PF01171">
    <property type="entry name" value="ATP_bind_3"/>
    <property type="match status" value="1"/>
</dbReference>
<keyword evidence="11" id="KW-1185">Reference proteome</keyword>
<organism evidence="10 11">
    <name type="scientific">Williamsia maris</name>
    <dbReference type="NCBI Taxonomy" id="72806"/>
    <lineage>
        <taxon>Bacteria</taxon>
        <taxon>Bacillati</taxon>
        <taxon>Actinomycetota</taxon>
        <taxon>Actinomycetes</taxon>
        <taxon>Mycobacteriales</taxon>
        <taxon>Nocardiaceae</taxon>
        <taxon>Williamsia</taxon>
    </lineage>
</organism>
<evidence type="ECO:0000256" key="2">
    <source>
        <dbReference type="ARBA" id="ARBA00022598"/>
    </source>
</evidence>
<comment type="subcellular location">
    <subcellularLocation>
        <location evidence="7">Cytoplasm</location>
    </subcellularLocation>
</comment>
<keyword evidence="5 7" id="KW-0067">ATP-binding</keyword>
<dbReference type="SUPFAM" id="SSF52402">
    <property type="entry name" value="Adenine nucleotide alpha hydrolases-like"/>
    <property type="match status" value="1"/>
</dbReference>
<evidence type="ECO:0000259" key="8">
    <source>
        <dbReference type="Pfam" id="PF01171"/>
    </source>
</evidence>
<sequence>MADPGRVGDRTAEIARAVRVFADDHLGGPEVCVGLSGGADSLALTAGAVRAGLSVTAVVVDHGLQPGSDEVARIAAAHADAFGASTTVVRVEVGTGGGPEGAARRARYAALDSVRAGRPVLLAHTLDDQAETVLLGLARGSGPRSIAGMVAWARPWGRPLLDLRRSTTLAACAELGVAPYVDPHNSDPRFTRSRLRTEVLPLLEDILQGGVASALARTATQLRADSDVLDDLAAQARASAVRGDRLAVDALAAAPPAIRRRVVRQWVIGNGATEPTERLILALDELAVTPGSRARVAIGGDDRHRSVVVRDGDHLAVVSDPRG</sequence>
<dbReference type="Gene3D" id="1.20.59.20">
    <property type="match status" value="1"/>
</dbReference>
<proteinExistence type="inferred from homology"/>
<accession>A0ABT1HFX7</accession>